<keyword evidence="2" id="KW-1185">Reference proteome</keyword>
<accession>A0A5C5VP13</accession>
<dbReference type="AlphaFoldDB" id="A0A5C5VP13"/>
<organism evidence="1 2">
    <name type="scientific">Thalassoglobus neptunius</name>
    <dbReference type="NCBI Taxonomy" id="1938619"/>
    <lineage>
        <taxon>Bacteria</taxon>
        <taxon>Pseudomonadati</taxon>
        <taxon>Planctomycetota</taxon>
        <taxon>Planctomycetia</taxon>
        <taxon>Planctomycetales</taxon>
        <taxon>Planctomycetaceae</taxon>
        <taxon>Thalassoglobus</taxon>
    </lineage>
</organism>
<evidence type="ECO:0000313" key="2">
    <source>
        <dbReference type="Proteomes" id="UP000317243"/>
    </source>
</evidence>
<proteinExistence type="predicted"/>
<dbReference type="Proteomes" id="UP000317243">
    <property type="component" value="Unassembled WGS sequence"/>
</dbReference>
<gene>
    <name evidence="1" type="ORF">KOR42_51320</name>
</gene>
<name>A0A5C5VP13_9PLAN</name>
<evidence type="ECO:0000313" key="1">
    <source>
        <dbReference type="EMBL" id="TWT39830.1"/>
    </source>
</evidence>
<sequence length="70" mass="8132">MIRSGVDDPKWCVRNMLRQFHGGLKFVKKRVNHLLLGIPQELPVLIFLLERTCDIAGRRRNRSGVGRTFD</sequence>
<dbReference type="EMBL" id="SIHI01000066">
    <property type="protein sequence ID" value="TWT39830.1"/>
    <property type="molecule type" value="Genomic_DNA"/>
</dbReference>
<protein>
    <submittedName>
        <fullName evidence="1">Uncharacterized protein</fullName>
    </submittedName>
</protein>
<comment type="caution">
    <text evidence="1">The sequence shown here is derived from an EMBL/GenBank/DDBJ whole genome shotgun (WGS) entry which is preliminary data.</text>
</comment>
<reference evidence="1 2" key="1">
    <citation type="submission" date="2019-02" db="EMBL/GenBank/DDBJ databases">
        <title>Deep-cultivation of Planctomycetes and their phenomic and genomic characterization uncovers novel biology.</title>
        <authorList>
            <person name="Wiegand S."/>
            <person name="Jogler M."/>
            <person name="Boedeker C."/>
            <person name="Pinto D."/>
            <person name="Vollmers J."/>
            <person name="Rivas-Marin E."/>
            <person name="Kohn T."/>
            <person name="Peeters S.H."/>
            <person name="Heuer A."/>
            <person name="Rast P."/>
            <person name="Oberbeckmann S."/>
            <person name="Bunk B."/>
            <person name="Jeske O."/>
            <person name="Meyerdierks A."/>
            <person name="Storesund J.E."/>
            <person name="Kallscheuer N."/>
            <person name="Luecker S."/>
            <person name="Lage O.M."/>
            <person name="Pohl T."/>
            <person name="Merkel B.J."/>
            <person name="Hornburger P."/>
            <person name="Mueller R.-W."/>
            <person name="Bruemmer F."/>
            <person name="Labrenz M."/>
            <person name="Spormann A.M."/>
            <person name="Op Den Camp H."/>
            <person name="Overmann J."/>
            <person name="Amann R."/>
            <person name="Jetten M.S.M."/>
            <person name="Mascher T."/>
            <person name="Medema M.H."/>
            <person name="Devos D.P."/>
            <person name="Kaster A.-K."/>
            <person name="Ovreas L."/>
            <person name="Rohde M."/>
            <person name="Galperin M.Y."/>
            <person name="Jogler C."/>
        </authorList>
    </citation>
    <scope>NUCLEOTIDE SEQUENCE [LARGE SCALE GENOMIC DNA]</scope>
    <source>
        <strain evidence="1 2">KOR42</strain>
    </source>
</reference>